<name>A0A146K8I2_9EUKA</name>
<dbReference type="InterPro" id="IPR027417">
    <property type="entry name" value="P-loop_NTPase"/>
</dbReference>
<keyword evidence="1" id="KW-0547">Nucleotide-binding</keyword>
<organism evidence="3">
    <name type="scientific">Trepomonas sp. PC1</name>
    <dbReference type="NCBI Taxonomy" id="1076344"/>
    <lineage>
        <taxon>Eukaryota</taxon>
        <taxon>Metamonada</taxon>
        <taxon>Diplomonadida</taxon>
        <taxon>Hexamitidae</taxon>
        <taxon>Hexamitinae</taxon>
        <taxon>Trepomonas</taxon>
    </lineage>
</organism>
<gene>
    <name evidence="3" type="ORF">TPC1_14711</name>
</gene>
<dbReference type="InterPro" id="IPR001806">
    <property type="entry name" value="Small_GTPase"/>
</dbReference>
<evidence type="ECO:0000256" key="1">
    <source>
        <dbReference type="ARBA" id="ARBA00022741"/>
    </source>
</evidence>
<dbReference type="GO" id="GO:0003924">
    <property type="term" value="F:GTPase activity"/>
    <property type="evidence" value="ECO:0007669"/>
    <property type="project" value="InterPro"/>
</dbReference>
<evidence type="ECO:0000256" key="2">
    <source>
        <dbReference type="ARBA" id="ARBA00023134"/>
    </source>
</evidence>
<dbReference type="SUPFAM" id="SSF52540">
    <property type="entry name" value="P-loop containing nucleoside triphosphate hydrolases"/>
    <property type="match status" value="1"/>
</dbReference>
<feature type="non-terminal residue" evidence="3">
    <location>
        <position position="1"/>
    </location>
</feature>
<dbReference type="EMBL" id="GDID01003483">
    <property type="protein sequence ID" value="JAP93123.1"/>
    <property type="molecule type" value="Transcribed_RNA"/>
</dbReference>
<reference evidence="3" key="1">
    <citation type="submission" date="2015-07" db="EMBL/GenBank/DDBJ databases">
        <title>Adaptation to a free-living lifestyle via gene acquisitions in the diplomonad Trepomonas sp. PC1.</title>
        <authorList>
            <person name="Xu F."/>
            <person name="Jerlstrom-Hultqvist J."/>
            <person name="Kolisko M."/>
            <person name="Simpson A.G.B."/>
            <person name="Roger A.J."/>
            <person name="Svard S.G."/>
            <person name="Andersson J.O."/>
        </authorList>
    </citation>
    <scope>NUCLEOTIDE SEQUENCE</scope>
    <source>
        <strain evidence="3">PC1</strain>
    </source>
</reference>
<proteinExistence type="predicted"/>
<dbReference type="Gene3D" id="3.40.50.300">
    <property type="entry name" value="P-loop containing nucleotide triphosphate hydrolases"/>
    <property type="match status" value="1"/>
</dbReference>
<dbReference type="Pfam" id="PF00071">
    <property type="entry name" value="Ras"/>
    <property type="match status" value="1"/>
</dbReference>
<dbReference type="PROSITE" id="PS51419">
    <property type="entry name" value="RAB"/>
    <property type="match status" value="1"/>
</dbReference>
<keyword evidence="2" id="KW-0342">GTP-binding</keyword>
<dbReference type="PANTHER" id="PTHR24073">
    <property type="entry name" value="DRAB5-RELATED"/>
    <property type="match status" value="1"/>
</dbReference>
<evidence type="ECO:0000313" key="3">
    <source>
        <dbReference type="EMBL" id="JAP93123.1"/>
    </source>
</evidence>
<accession>A0A146K8I2</accession>
<sequence>LGPQGCGKTMFVNRLYKNNIEKDQNSRIGIDFRIVQLKSYTLFLYDKSQQVKFKYYCGLEYKKAKLIFLCFDLNESTESQLVELQFQCNQLTKLFFNRQTPVEIILFGLKSDLIDQKLATVKLDQVKSKINILQSKITKCRTFSSFLNSNKNNNIEMLNCLLSLPTPKFIAKMQLFCFPSFDSMIKMNCNIFKSNILLIDNLQIEVDVQILTKDIHNLDKNNFYVILGPRQVQKNYVGAIYCSNIDELYKLCIEYIL</sequence>
<dbReference type="AlphaFoldDB" id="A0A146K8I2"/>
<protein>
    <submittedName>
        <fullName evidence="3">Rab-like protein</fullName>
    </submittedName>
</protein>
<dbReference type="GO" id="GO:0005525">
    <property type="term" value="F:GTP binding"/>
    <property type="evidence" value="ECO:0007669"/>
    <property type="project" value="UniProtKB-KW"/>
</dbReference>